<accession>A0A4Y7JQT9</accession>
<sequence length="114" mass="13222">MPAYFKRFQVKFKRRRGRASELDTYLANIYLVPRRLKDLCAMLLERGFKGSEALAIFLIFLVFGNMVPYRRKVGIAGPEEVQGKNIESLRLQIEYDDKLLKLIDSNVIPAVKQN</sequence>
<name>A0A4Y7JQT9_PAPSO</name>
<organism evidence="1 2">
    <name type="scientific">Papaver somniferum</name>
    <name type="common">Opium poppy</name>
    <dbReference type="NCBI Taxonomy" id="3469"/>
    <lineage>
        <taxon>Eukaryota</taxon>
        <taxon>Viridiplantae</taxon>
        <taxon>Streptophyta</taxon>
        <taxon>Embryophyta</taxon>
        <taxon>Tracheophyta</taxon>
        <taxon>Spermatophyta</taxon>
        <taxon>Magnoliopsida</taxon>
        <taxon>Ranunculales</taxon>
        <taxon>Papaveraceae</taxon>
        <taxon>Papaveroideae</taxon>
        <taxon>Papaver</taxon>
    </lineage>
</organism>
<reference evidence="1 2" key="1">
    <citation type="journal article" date="2018" name="Science">
        <title>The opium poppy genome and morphinan production.</title>
        <authorList>
            <person name="Guo L."/>
            <person name="Winzer T."/>
            <person name="Yang X."/>
            <person name="Li Y."/>
            <person name="Ning Z."/>
            <person name="He Z."/>
            <person name="Teodor R."/>
            <person name="Lu Y."/>
            <person name="Bowser T.A."/>
            <person name="Graham I.A."/>
            <person name="Ye K."/>
        </authorList>
    </citation>
    <scope>NUCLEOTIDE SEQUENCE [LARGE SCALE GENOMIC DNA]</scope>
    <source>
        <strain evidence="2">cv. HN1</strain>
        <tissue evidence="1">Leaves</tissue>
    </source>
</reference>
<dbReference type="AlphaFoldDB" id="A0A4Y7JQT9"/>
<dbReference type="EMBL" id="CM010719">
    <property type="protein sequence ID" value="RZC62055.1"/>
    <property type="molecule type" value="Genomic_DNA"/>
</dbReference>
<keyword evidence="2" id="KW-1185">Reference proteome</keyword>
<evidence type="ECO:0000313" key="1">
    <source>
        <dbReference type="EMBL" id="RZC62055.1"/>
    </source>
</evidence>
<evidence type="ECO:0000313" key="2">
    <source>
        <dbReference type="Proteomes" id="UP000316621"/>
    </source>
</evidence>
<protein>
    <submittedName>
        <fullName evidence="1">Uncharacterized protein</fullName>
    </submittedName>
</protein>
<proteinExistence type="predicted"/>
<gene>
    <name evidence="1" type="ORF">C5167_023805</name>
</gene>
<dbReference type="Proteomes" id="UP000316621">
    <property type="component" value="Chromosome 5"/>
</dbReference>
<dbReference type="Gramene" id="RZC62055">
    <property type="protein sequence ID" value="RZC62055"/>
    <property type="gene ID" value="C5167_023805"/>
</dbReference>